<feature type="compositionally biased region" description="Basic and acidic residues" evidence="1">
    <location>
        <begin position="66"/>
        <end position="75"/>
    </location>
</feature>
<sequence length="75" mass="7916">MAWQQASLEGSSEKAGASGIAVYMLEKDGFDFALLSERWEALHRQRSISLAPADQGTGAGAGTGKSDNKRQTGSE</sequence>
<organism evidence="2 3">
    <name type="scientific">Cadophora malorum</name>
    <dbReference type="NCBI Taxonomy" id="108018"/>
    <lineage>
        <taxon>Eukaryota</taxon>
        <taxon>Fungi</taxon>
        <taxon>Dikarya</taxon>
        <taxon>Ascomycota</taxon>
        <taxon>Pezizomycotina</taxon>
        <taxon>Leotiomycetes</taxon>
        <taxon>Helotiales</taxon>
        <taxon>Ploettnerulaceae</taxon>
        <taxon>Cadophora</taxon>
    </lineage>
</organism>
<evidence type="ECO:0000256" key="1">
    <source>
        <dbReference type="SAM" id="MobiDB-lite"/>
    </source>
</evidence>
<feature type="region of interest" description="Disordered" evidence="1">
    <location>
        <begin position="48"/>
        <end position="75"/>
    </location>
</feature>
<evidence type="ECO:0000313" key="2">
    <source>
        <dbReference type="EMBL" id="KAG4423018.1"/>
    </source>
</evidence>
<proteinExistence type="predicted"/>
<protein>
    <submittedName>
        <fullName evidence="2">Uncharacterized protein</fullName>
    </submittedName>
</protein>
<reference evidence="2" key="1">
    <citation type="submission" date="2021-02" db="EMBL/GenBank/DDBJ databases">
        <title>Genome sequence Cadophora malorum strain M34.</title>
        <authorList>
            <person name="Stefanovic E."/>
            <person name="Vu D."/>
            <person name="Scully C."/>
            <person name="Dijksterhuis J."/>
            <person name="Roader J."/>
            <person name="Houbraken J."/>
        </authorList>
    </citation>
    <scope>NUCLEOTIDE SEQUENCE</scope>
    <source>
        <strain evidence="2">M34</strain>
    </source>
</reference>
<evidence type="ECO:0000313" key="3">
    <source>
        <dbReference type="Proteomes" id="UP000664132"/>
    </source>
</evidence>
<keyword evidence="3" id="KW-1185">Reference proteome</keyword>
<name>A0A8H7WE10_9HELO</name>
<gene>
    <name evidence="2" type="ORF">IFR04_003794</name>
</gene>
<dbReference type="Proteomes" id="UP000664132">
    <property type="component" value="Unassembled WGS sequence"/>
</dbReference>
<dbReference type="EMBL" id="JAFJYH010000040">
    <property type="protein sequence ID" value="KAG4423018.1"/>
    <property type="molecule type" value="Genomic_DNA"/>
</dbReference>
<accession>A0A8H7WE10</accession>
<dbReference type="AlphaFoldDB" id="A0A8H7WE10"/>
<comment type="caution">
    <text evidence="2">The sequence shown here is derived from an EMBL/GenBank/DDBJ whole genome shotgun (WGS) entry which is preliminary data.</text>
</comment>